<name>A0A6M3M466_9ZZZZ</name>
<feature type="region of interest" description="Disordered" evidence="1">
    <location>
        <begin position="43"/>
        <end position="69"/>
    </location>
</feature>
<reference evidence="2" key="1">
    <citation type="submission" date="2020-03" db="EMBL/GenBank/DDBJ databases">
        <title>The deep terrestrial virosphere.</title>
        <authorList>
            <person name="Holmfeldt K."/>
            <person name="Nilsson E."/>
            <person name="Simone D."/>
            <person name="Lopez-Fernandez M."/>
            <person name="Wu X."/>
            <person name="de Brujin I."/>
            <person name="Lundin D."/>
            <person name="Andersson A."/>
            <person name="Bertilsson S."/>
            <person name="Dopson M."/>
        </authorList>
    </citation>
    <scope>NUCLEOTIDE SEQUENCE</scope>
    <source>
        <strain evidence="2">MM171A00156</strain>
        <strain evidence="3">MM171B00154</strain>
    </source>
</reference>
<gene>
    <name evidence="2" type="ORF">MM171A00156_0074</name>
    <name evidence="3" type="ORF">MM171B00154_0027</name>
</gene>
<proteinExistence type="predicted"/>
<accession>A0A6M3M466</accession>
<organism evidence="2">
    <name type="scientific">viral metagenome</name>
    <dbReference type="NCBI Taxonomy" id="1070528"/>
    <lineage>
        <taxon>unclassified sequences</taxon>
        <taxon>metagenomes</taxon>
        <taxon>organismal metagenomes</taxon>
    </lineage>
</organism>
<evidence type="ECO:0000313" key="2">
    <source>
        <dbReference type="EMBL" id="QJB00980.1"/>
    </source>
</evidence>
<dbReference type="EMBL" id="MT143703">
    <property type="protein sequence ID" value="QJB00980.1"/>
    <property type="molecule type" value="Genomic_DNA"/>
</dbReference>
<evidence type="ECO:0000256" key="1">
    <source>
        <dbReference type="SAM" id="MobiDB-lite"/>
    </source>
</evidence>
<sequence length="69" mass="7519">MKLTINQDFTYWHGGCRRADYEAGRVIEADDAEMVAVALAEGWATDGAPKEKTSKPASNKAHKAAPENK</sequence>
<dbReference type="EMBL" id="MT143892">
    <property type="protein sequence ID" value="QJB04916.1"/>
    <property type="molecule type" value="Genomic_DNA"/>
</dbReference>
<evidence type="ECO:0000313" key="3">
    <source>
        <dbReference type="EMBL" id="QJB04916.1"/>
    </source>
</evidence>
<protein>
    <submittedName>
        <fullName evidence="2">Uncharacterized protein</fullName>
    </submittedName>
</protein>
<dbReference type="AlphaFoldDB" id="A0A6M3M466"/>